<dbReference type="Pfam" id="PF22692">
    <property type="entry name" value="LlgE_F_G_D1"/>
    <property type="match status" value="1"/>
</dbReference>
<comment type="subcellular location">
    <subcellularLocation>
        <location evidence="1 5">Bacterial flagellum basal body</location>
    </subcellularLocation>
</comment>
<sequence length="435" mass="45452">MSFYTSLSGLQGAQTELSTISHNLANVGTNGFKRSSVQFGDVIASSATKSPTQMIGSGTFVKSIKQEFTQGGLEQSQSSLDLAIAGEGFFLVKPNANTAQINFTRNGGFNVSSDRYIVDDQGAALQAYPVDGSGNVVATGINSLQSVRIPLTSGLPQATSAVGISINLSANGTIPSANPVYTATNPYTFNRYDSATYNYSTATTMYDSVGNPITLTNYYVRDTNPTTANPTSDWTVYTFVGDQQLSSDAANPTPPQATTLTFDTNGVLTSPTGPIQFSDFTPAGAANQSVTVDFSIGTTQNPAAYSLNGQTQNGEPIGQFEGVTIDSAGIIRASFSNGETQALGKIALAQFNNNEGLRQLGNSYWAASGISGDPILGEPSAGGFGNLMSGAIERSNVDVTEELVGLIAAQRNFQANAKAIDTANTLTQTIINIRS</sequence>
<keyword evidence="10" id="KW-0966">Cell projection</keyword>
<protein>
    <recommendedName>
        <fullName evidence="3 5">Flagellar hook protein FlgE</fullName>
    </recommendedName>
</protein>
<dbReference type="InterPro" id="IPR037925">
    <property type="entry name" value="FlgE/F/G-like"/>
</dbReference>
<dbReference type="Pfam" id="PF00460">
    <property type="entry name" value="Flg_bb_rod"/>
    <property type="match status" value="1"/>
</dbReference>
<evidence type="ECO:0000259" key="7">
    <source>
        <dbReference type="Pfam" id="PF06429"/>
    </source>
</evidence>
<evidence type="ECO:0000313" key="10">
    <source>
        <dbReference type="EMBL" id="PZO92023.1"/>
    </source>
</evidence>
<dbReference type="GO" id="GO:0071978">
    <property type="term" value="P:bacterial-type flagellum-dependent swarming motility"/>
    <property type="evidence" value="ECO:0007669"/>
    <property type="project" value="TreeGrafter"/>
</dbReference>
<dbReference type="GO" id="GO:0005829">
    <property type="term" value="C:cytosol"/>
    <property type="evidence" value="ECO:0007669"/>
    <property type="project" value="TreeGrafter"/>
</dbReference>
<reference evidence="10 11" key="1">
    <citation type="submission" date="2017-08" db="EMBL/GenBank/DDBJ databases">
        <title>Infants hospitalized years apart are colonized by the same room-sourced microbial strains.</title>
        <authorList>
            <person name="Brooks B."/>
            <person name="Olm M.R."/>
            <person name="Firek B.A."/>
            <person name="Baker R."/>
            <person name="Thomas B.C."/>
            <person name="Morowitz M.J."/>
            <person name="Banfield J.F."/>
        </authorList>
    </citation>
    <scope>NUCLEOTIDE SEQUENCE [LARGE SCALE GENOMIC DNA]</scope>
    <source>
        <strain evidence="10">S2_018_000_R2_101</strain>
    </source>
</reference>
<dbReference type="EMBL" id="QFNN01000002">
    <property type="protein sequence ID" value="PZO92023.1"/>
    <property type="molecule type" value="Genomic_DNA"/>
</dbReference>
<proteinExistence type="inferred from homology"/>
<evidence type="ECO:0000256" key="1">
    <source>
        <dbReference type="ARBA" id="ARBA00004117"/>
    </source>
</evidence>
<gene>
    <name evidence="10" type="ORF">DI623_00800</name>
</gene>
<dbReference type="GO" id="GO:0009425">
    <property type="term" value="C:bacterial-type flagellum basal body"/>
    <property type="evidence" value="ECO:0007669"/>
    <property type="project" value="UniProtKB-SubCell"/>
</dbReference>
<evidence type="ECO:0000259" key="6">
    <source>
        <dbReference type="Pfam" id="PF00460"/>
    </source>
</evidence>
<comment type="function">
    <text evidence="5">A flexible structure which links the flagellar filament to the drive apparatus in the basal body.</text>
</comment>
<dbReference type="SUPFAM" id="SSF117143">
    <property type="entry name" value="Flagellar hook protein flgE"/>
    <property type="match status" value="1"/>
</dbReference>
<dbReference type="InterPro" id="IPR001444">
    <property type="entry name" value="Flag_bb_rod_N"/>
</dbReference>
<comment type="similarity">
    <text evidence="2 5">Belongs to the flagella basal body rod proteins family.</text>
</comment>
<evidence type="ECO:0000256" key="3">
    <source>
        <dbReference type="ARBA" id="ARBA00019015"/>
    </source>
</evidence>
<accession>A0A2W5ACS9</accession>
<dbReference type="Pfam" id="PF07559">
    <property type="entry name" value="FlgE_D2"/>
    <property type="match status" value="1"/>
</dbReference>
<evidence type="ECO:0000256" key="4">
    <source>
        <dbReference type="ARBA" id="ARBA00023143"/>
    </source>
</evidence>
<dbReference type="Gene3D" id="2.60.98.20">
    <property type="entry name" value="Flagellar hook protein FlgE"/>
    <property type="match status" value="1"/>
</dbReference>
<dbReference type="InterPro" id="IPR010930">
    <property type="entry name" value="Flg_bb/hook_C_dom"/>
</dbReference>
<dbReference type="InterPro" id="IPR037058">
    <property type="entry name" value="Falgellar_hook_FlgE_sf"/>
</dbReference>
<dbReference type="InterPro" id="IPR053967">
    <property type="entry name" value="LlgE_F_G-like_D1"/>
</dbReference>
<evidence type="ECO:0000259" key="9">
    <source>
        <dbReference type="Pfam" id="PF22692"/>
    </source>
</evidence>
<name>A0A2W5ACS9_9SPHN</name>
<evidence type="ECO:0000313" key="11">
    <source>
        <dbReference type="Proteomes" id="UP000249066"/>
    </source>
</evidence>
<evidence type="ECO:0000259" key="8">
    <source>
        <dbReference type="Pfam" id="PF07559"/>
    </source>
</evidence>
<keyword evidence="10" id="KW-0282">Flagellum</keyword>
<dbReference type="NCBIfam" id="TIGR03506">
    <property type="entry name" value="FlgEFG_subfam"/>
    <property type="match status" value="1"/>
</dbReference>
<dbReference type="PANTHER" id="PTHR30435">
    <property type="entry name" value="FLAGELLAR PROTEIN"/>
    <property type="match status" value="1"/>
</dbReference>
<dbReference type="AlphaFoldDB" id="A0A2W5ACS9"/>
<feature type="domain" description="Flagellar basal-body/hook protein C-terminal" evidence="7">
    <location>
        <begin position="388"/>
        <end position="433"/>
    </location>
</feature>
<dbReference type="InterPro" id="IPR011491">
    <property type="entry name" value="FlgE_D2"/>
</dbReference>
<organism evidence="10 11">
    <name type="scientific">Sphingomonas sanxanigenens</name>
    <dbReference type="NCBI Taxonomy" id="397260"/>
    <lineage>
        <taxon>Bacteria</taxon>
        <taxon>Pseudomonadati</taxon>
        <taxon>Pseudomonadota</taxon>
        <taxon>Alphaproteobacteria</taxon>
        <taxon>Sphingomonadales</taxon>
        <taxon>Sphingomonadaceae</taxon>
        <taxon>Sphingomonas</taxon>
    </lineage>
</organism>
<dbReference type="GO" id="GO:0009424">
    <property type="term" value="C:bacterial-type flagellum hook"/>
    <property type="evidence" value="ECO:0007669"/>
    <property type="project" value="TreeGrafter"/>
</dbReference>
<dbReference type="PANTHER" id="PTHR30435:SF1">
    <property type="entry name" value="FLAGELLAR HOOK PROTEIN FLGE"/>
    <property type="match status" value="1"/>
</dbReference>
<evidence type="ECO:0000256" key="5">
    <source>
        <dbReference type="RuleBase" id="RU362116"/>
    </source>
</evidence>
<dbReference type="Proteomes" id="UP000249066">
    <property type="component" value="Unassembled WGS sequence"/>
</dbReference>
<dbReference type="InterPro" id="IPR020013">
    <property type="entry name" value="Flagellar_FlgE/F/G"/>
</dbReference>
<keyword evidence="4 5" id="KW-0975">Bacterial flagellum</keyword>
<evidence type="ECO:0000256" key="2">
    <source>
        <dbReference type="ARBA" id="ARBA00009677"/>
    </source>
</evidence>
<feature type="domain" description="Flagellar hook protein FlgE/F/G-like D1" evidence="9">
    <location>
        <begin position="83"/>
        <end position="172"/>
    </location>
</feature>
<dbReference type="Pfam" id="PF06429">
    <property type="entry name" value="Flg_bbr_C"/>
    <property type="match status" value="1"/>
</dbReference>
<keyword evidence="10" id="KW-0969">Cilium</keyword>
<feature type="domain" description="Flagellar basal body rod protein N-terminal" evidence="6">
    <location>
        <begin position="3"/>
        <end position="33"/>
    </location>
</feature>
<feature type="domain" description="Flagellar hook protein FlgE D2" evidence="8">
    <location>
        <begin position="183"/>
        <end position="314"/>
    </location>
</feature>
<comment type="caution">
    <text evidence="10">The sequence shown here is derived from an EMBL/GenBank/DDBJ whole genome shotgun (WGS) entry which is preliminary data.</text>
</comment>